<comment type="caution">
    <text evidence="5">The sequence shown here is derived from an EMBL/GenBank/DDBJ whole genome shotgun (WGS) entry which is preliminary data.</text>
</comment>
<name>A0A271J632_9BACT</name>
<organism evidence="5 6">
    <name type="scientific">Rubrivirga marina</name>
    <dbReference type="NCBI Taxonomy" id="1196024"/>
    <lineage>
        <taxon>Bacteria</taxon>
        <taxon>Pseudomonadati</taxon>
        <taxon>Rhodothermota</taxon>
        <taxon>Rhodothermia</taxon>
        <taxon>Rhodothermales</taxon>
        <taxon>Rubricoccaceae</taxon>
        <taxon>Rubrivirga</taxon>
    </lineage>
</organism>
<dbReference type="PANTHER" id="PTHR12526:SF640">
    <property type="entry name" value="COLANIC ACID BIOSYNTHESIS GLYCOSYLTRANSFERASE WCAL-RELATED"/>
    <property type="match status" value="1"/>
</dbReference>
<keyword evidence="3" id="KW-0808">Transferase</keyword>
<dbReference type="PANTHER" id="PTHR12526">
    <property type="entry name" value="GLYCOSYLTRANSFERASE"/>
    <property type="match status" value="1"/>
</dbReference>
<reference evidence="5 6" key="1">
    <citation type="submission" date="2016-11" db="EMBL/GenBank/DDBJ databases">
        <title>Study of marine rhodopsin-containing bacteria.</title>
        <authorList>
            <person name="Yoshizawa S."/>
            <person name="Kumagai Y."/>
            <person name="Kogure K."/>
        </authorList>
    </citation>
    <scope>NUCLEOTIDE SEQUENCE [LARGE SCALE GENOMIC DNA]</scope>
    <source>
        <strain evidence="5 6">SAORIC-28</strain>
    </source>
</reference>
<keyword evidence="6" id="KW-1185">Reference proteome</keyword>
<evidence type="ECO:0000313" key="5">
    <source>
        <dbReference type="EMBL" id="PAP78820.1"/>
    </source>
</evidence>
<evidence type="ECO:0000313" key="6">
    <source>
        <dbReference type="Proteomes" id="UP000216339"/>
    </source>
</evidence>
<dbReference type="SUPFAM" id="SSF53756">
    <property type="entry name" value="UDP-Glycosyltransferase/glycogen phosphorylase"/>
    <property type="match status" value="1"/>
</dbReference>
<evidence type="ECO:0000259" key="4">
    <source>
        <dbReference type="Pfam" id="PF13439"/>
    </source>
</evidence>
<protein>
    <recommendedName>
        <fullName evidence="4">Glycosyltransferase subfamily 4-like N-terminal domain-containing protein</fullName>
    </recommendedName>
</protein>
<comment type="similarity">
    <text evidence="1">Belongs to the glycosyltransferase group 1 family. Glycosyltransferase 4 subfamily.</text>
</comment>
<sequence length="390" mass="42203">MTVLLVHNVYQHRGGEDGVYERERELLEERGHRVLCYELHNDDVDGMGRLALATRTLWSREAYAEVRRIVEAEGVDVVHVHNTLPLASPSVFHAAHAGGAATVHTLHNFRMVCPGNLLLRDGRLCHDCVGKAFAAPAVRHKCYRGSAAATAAVASTIAAHRALGTWDHAVDRYVALSEFARGVLADGGLPADRIAVKHNAAEGVPIDGPGGDHVLFAGRLANGKGLSVLLDAWALDPTLPTLKIAGDGELADLVREAAEADDRIEWLGWLDPDAMVWTMATAGLLVAPSMWYEGWPLVAVEAMGVGTPVVATDHGAFSEMIEDGVTGRLFPRGDAAALAAAIRELTSDPDRLDAMRAQTRMRFAERYSRDVNYRELRVIYDDAIAQFAAA</sequence>
<keyword evidence="2" id="KW-0328">Glycosyltransferase</keyword>
<dbReference type="Gene3D" id="3.40.50.2000">
    <property type="entry name" value="Glycogen Phosphorylase B"/>
    <property type="match status" value="2"/>
</dbReference>
<dbReference type="AlphaFoldDB" id="A0A271J632"/>
<accession>A0A271J632</accession>
<dbReference type="InterPro" id="IPR028098">
    <property type="entry name" value="Glyco_trans_4-like_N"/>
</dbReference>
<feature type="domain" description="Glycosyltransferase subfamily 4-like N-terminal" evidence="4">
    <location>
        <begin position="27"/>
        <end position="200"/>
    </location>
</feature>
<gene>
    <name evidence="5" type="ORF">BSZ37_16735</name>
</gene>
<evidence type="ECO:0000256" key="2">
    <source>
        <dbReference type="ARBA" id="ARBA00022676"/>
    </source>
</evidence>
<evidence type="ECO:0000256" key="3">
    <source>
        <dbReference type="ARBA" id="ARBA00022679"/>
    </source>
</evidence>
<dbReference type="EMBL" id="MQWD01000001">
    <property type="protein sequence ID" value="PAP78820.1"/>
    <property type="molecule type" value="Genomic_DNA"/>
</dbReference>
<dbReference type="Proteomes" id="UP000216339">
    <property type="component" value="Unassembled WGS sequence"/>
</dbReference>
<evidence type="ECO:0000256" key="1">
    <source>
        <dbReference type="ARBA" id="ARBA00009481"/>
    </source>
</evidence>
<dbReference type="Pfam" id="PF13439">
    <property type="entry name" value="Glyco_transf_4"/>
    <property type="match status" value="1"/>
</dbReference>
<proteinExistence type="inferred from homology"/>
<dbReference type="Pfam" id="PF13692">
    <property type="entry name" value="Glyco_trans_1_4"/>
    <property type="match status" value="1"/>
</dbReference>
<dbReference type="GO" id="GO:0016757">
    <property type="term" value="F:glycosyltransferase activity"/>
    <property type="evidence" value="ECO:0007669"/>
    <property type="project" value="UniProtKB-KW"/>
</dbReference>